<protein>
    <submittedName>
        <fullName evidence="3">Uncharacterized protein</fullName>
    </submittedName>
</protein>
<feature type="compositionally biased region" description="Low complexity" evidence="1">
    <location>
        <begin position="451"/>
        <end position="464"/>
    </location>
</feature>
<evidence type="ECO:0000256" key="2">
    <source>
        <dbReference type="SAM" id="SignalP"/>
    </source>
</evidence>
<gene>
    <name evidence="3" type="ORF">A3A16_02425</name>
</gene>
<dbReference type="STRING" id="1798407.A3A16_02425"/>
<evidence type="ECO:0000256" key="1">
    <source>
        <dbReference type="SAM" id="MobiDB-lite"/>
    </source>
</evidence>
<accession>A0A1G1ZNQ8</accession>
<evidence type="ECO:0000313" key="4">
    <source>
        <dbReference type="Proteomes" id="UP000177942"/>
    </source>
</evidence>
<comment type="caution">
    <text evidence="3">The sequence shown here is derived from an EMBL/GenBank/DDBJ whole genome shotgun (WGS) entry which is preliminary data.</text>
</comment>
<keyword evidence="2" id="KW-0732">Signal</keyword>
<dbReference type="AlphaFoldDB" id="A0A1G1ZNQ8"/>
<dbReference type="Proteomes" id="UP000177942">
    <property type="component" value="Unassembled WGS sequence"/>
</dbReference>
<feature type="compositionally biased region" description="Low complexity" evidence="1">
    <location>
        <begin position="478"/>
        <end position="488"/>
    </location>
</feature>
<proteinExistence type="predicted"/>
<sequence>MKIAELKFNLFVSILVLIASLTAAYALVAQATSDEDIVYPVPELGNCKNETDCRGYCDKPQNLEPCLDFAEEHNLIPEDELEMARNFAATGGKGPGGCTSKDTCENYCNDIVNIDACLEFAEENDLMPPDELEEARKVQAALAGGAKLPGDCRNKDECEDYCESGDSSRMEECIAFAEAAGFIPEDELEEARMVLEAMKKGAKPPPCRGREECDEYCAEPDNFEECIVFAEAAGFVSPEEAEMARKTGGKGPGGCRGRECEDFCEKEENMPVCIEFAIENGLMSPEDAEMARKTGGKGPGDCRGKEECEAFCEDPVNQEVCFNFAKEHGLVSEGDLRQMEEGKQMMLEAFDNAPPEVRGCLSSALGPDFIEQLRAGTAMPSRELGDKMQECFGQMMGEMGPPEGFGSGGPDGPGGFGSSPEQIQQLRQQFEGQLPEGFQPPAGVIPSPEQIQQYQQQFQEQFQEGAPGEMQAPPSSEQIQQYQQQFQQNPYGADFAPSGDAQPPSMSPEEAQQLQQQYQQQYQQQMQQQTEQQYQQQYQQQFEQQYQQSAPPAGFTPPPDGSYMPPPDGSLPPPPPSSAAPSQSVLGNLLQSFLNLFR</sequence>
<organism evidence="3 4">
    <name type="scientific">Candidatus Harrisonbacteria bacterium RIFCSPLOWO2_01_FULL_44_18</name>
    <dbReference type="NCBI Taxonomy" id="1798407"/>
    <lineage>
        <taxon>Bacteria</taxon>
        <taxon>Candidatus Harrisoniibacteriota</taxon>
    </lineage>
</organism>
<evidence type="ECO:0000313" key="3">
    <source>
        <dbReference type="EMBL" id="OGY66141.1"/>
    </source>
</evidence>
<feature type="compositionally biased region" description="Pro residues" evidence="1">
    <location>
        <begin position="554"/>
        <end position="578"/>
    </location>
</feature>
<feature type="chain" id="PRO_5009581858" evidence="2">
    <location>
        <begin position="32"/>
        <end position="598"/>
    </location>
</feature>
<reference evidence="3 4" key="1">
    <citation type="journal article" date="2016" name="Nat. Commun.">
        <title>Thousands of microbial genomes shed light on interconnected biogeochemical processes in an aquifer system.</title>
        <authorList>
            <person name="Anantharaman K."/>
            <person name="Brown C.T."/>
            <person name="Hug L.A."/>
            <person name="Sharon I."/>
            <person name="Castelle C.J."/>
            <person name="Probst A.J."/>
            <person name="Thomas B.C."/>
            <person name="Singh A."/>
            <person name="Wilkins M.J."/>
            <person name="Karaoz U."/>
            <person name="Brodie E.L."/>
            <person name="Williams K.H."/>
            <person name="Hubbard S.S."/>
            <person name="Banfield J.F."/>
        </authorList>
    </citation>
    <scope>NUCLEOTIDE SEQUENCE [LARGE SCALE GENOMIC DNA]</scope>
</reference>
<dbReference type="EMBL" id="MHJJ01000004">
    <property type="protein sequence ID" value="OGY66141.1"/>
    <property type="molecule type" value="Genomic_DNA"/>
</dbReference>
<feature type="compositionally biased region" description="Low complexity" evidence="1">
    <location>
        <begin position="512"/>
        <end position="548"/>
    </location>
</feature>
<feature type="signal peptide" evidence="2">
    <location>
        <begin position="1"/>
        <end position="31"/>
    </location>
</feature>
<name>A0A1G1ZNQ8_9BACT</name>
<feature type="region of interest" description="Disordered" evidence="1">
    <location>
        <begin position="395"/>
        <end position="420"/>
    </location>
</feature>
<feature type="region of interest" description="Disordered" evidence="1">
    <location>
        <begin position="451"/>
        <end position="584"/>
    </location>
</feature>
<feature type="compositionally biased region" description="Gly residues" evidence="1">
    <location>
        <begin position="403"/>
        <end position="417"/>
    </location>
</feature>